<dbReference type="EMBL" id="JACHMI010000001">
    <property type="protein sequence ID" value="MBB6556250.1"/>
    <property type="molecule type" value="Genomic_DNA"/>
</dbReference>
<dbReference type="Proteomes" id="UP000565579">
    <property type="component" value="Unassembled WGS sequence"/>
</dbReference>
<comment type="caution">
    <text evidence="1">The sequence shown here is derived from an EMBL/GenBank/DDBJ whole genome shotgun (WGS) entry which is preliminary data.</text>
</comment>
<dbReference type="RefSeq" id="WP_185110722.1">
    <property type="nucleotide sequence ID" value="NZ_BAAAXY010000153.1"/>
</dbReference>
<gene>
    <name evidence="1" type="ORF">HD593_011045</name>
</gene>
<accession>A0A7X0P6M8</accession>
<dbReference type="AlphaFoldDB" id="A0A7X0P6M8"/>
<reference evidence="1 2" key="1">
    <citation type="submission" date="2020-08" db="EMBL/GenBank/DDBJ databases">
        <title>Sequencing the genomes of 1000 actinobacteria strains.</title>
        <authorList>
            <person name="Klenk H.-P."/>
        </authorList>
    </citation>
    <scope>NUCLEOTIDE SEQUENCE [LARGE SCALE GENOMIC DNA]</scope>
    <source>
        <strain evidence="1 2">DSM 43768</strain>
    </source>
</reference>
<name>A0A7X0P6M8_9ACTN</name>
<evidence type="ECO:0000313" key="1">
    <source>
        <dbReference type="EMBL" id="MBB6556250.1"/>
    </source>
</evidence>
<organism evidence="1 2">
    <name type="scientific">Nonomuraea rubra</name>
    <dbReference type="NCBI Taxonomy" id="46180"/>
    <lineage>
        <taxon>Bacteria</taxon>
        <taxon>Bacillati</taxon>
        <taxon>Actinomycetota</taxon>
        <taxon>Actinomycetes</taxon>
        <taxon>Streptosporangiales</taxon>
        <taxon>Streptosporangiaceae</taxon>
        <taxon>Nonomuraea</taxon>
    </lineage>
</organism>
<evidence type="ECO:0000313" key="2">
    <source>
        <dbReference type="Proteomes" id="UP000565579"/>
    </source>
</evidence>
<proteinExistence type="predicted"/>
<sequence length="89" mass="10039">MTAPAMGRWLKVNTVITRVWAETGHLLGMDDVLRLGKQRGWRGLVVQHDHECTRVLEQSVTDHVAWLLTVRASIRKAGRRAPKNKGDDA</sequence>
<protein>
    <submittedName>
        <fullName evidence="1">Uncharacterized protein</fullName>
    </submittedName>
</protein>
<keyword evidence="2" id="KW-1185">Reference proteome</keyword>